<dbReference type="AlphaFoldDB" id="A0A7L4MSI4"/>
<evidence type="ECO:0000256" key="1">
    <source>
        <dbReference type="ARBA" id="ARBA00023157"/>
    </source>
</evidence>
<keyword evidence="1" id="KW-1015">Disulfide bond</keyword>
<dbReference type="InterPro" id="IPR001254">
    <property type="entry name" value="Trypsin_dom"/>
</dbReference>
<dbReference type="GO" id="GO:0006508">
    <property type="term" value="P:proteolysis"/>
    <property type="evidence" value="ECO:0007669"/>
    <property type="project" value="InterPro"/>
</dbReference>
<evidence type="ECO:0000259" key="2">
    <source>
        <dbReference type="Pfam" id="PF00089"/>
    </source>
</evidence>
<dbReference type="EMBL" id="VWPO01010641">
    <property type="protein sequence ID" value="NXY80739.1"/>
    <property type="molecule type" value="Genomic_DNA"/>
</dbReference>
<sequence length="96" mass="10180">RVASVTRHPAYREGDAIAGDGDIAGDLALARLDPPVTPNRLVRPICLPGPAVRFPPGTNCTVTGWGDVRTAGEWHPGTGWGRVGDTWCQVWGHLGT</sequence>
<dbReference type="InterPro" id="IPR009003">
    <property type="entry name" value="Peptidase_S1_PA"/>
</dbReference>
<gene>
    <name evidence="3" type="primary">Prss8</name>
    <name evidence="3" type="ORF">GLAPRA_R15151</name>
</gene>
<dbReference type="PANTHER" id="PTHR24253">
    <property type="entry name" value="TRANSMEMBRANE PROTEASE SERINE"/>
    <property type="match status" value="1"/>
</dbReference>
<feature type="non-terminal residue" evidence="3">
    <location>
        <position position="1"/>
    </location>
</feature>
<feature type="domain" description="Peptidase S1" evidence="2">
    <location>
        <begin position="2"/>
        <end position="72"/>
    </location>
</feature>
<comment type="caution">
    <text evidence="3">The sequence shown here is derived from an EMBL/GenBank/DDBJ whole genome shotgun (WGS) entry which is preliminary data.</text>
</comment>
<feature type="non-terminal residue" evidence="3">
    <location>
        <position position="96"/>
    </location>
</feature>
<evidence type="ECO:0000313" key="4">
    <source>
        <dbReference type="Proteomes" id="UP000583049"/>
    </source>
</evidence>
<proteinExistence type="predicted"/>
<keyword evidence="4" id="KW-1185">Reference proteome</keyword>
<accession>A0A7L4MSI4</accession>
<organism evidence="3 4">
    <name type="scientific">Glareola pratincola</name>
    <name type="common">Collared pratincole</name>
    <name type="synonym">Hirundo pratincola</name>
    <dbReference type="NCBI Taxonomy" id="43316"/>
    <lineage>
        <taxon>Eukaryota</taxon>
        <taxon>Metazoa</taxon>
        <taxon>Chordata</taxon>
        <taxon>Craniata</taxon>
        <taxon>Vertebrata</taxon>
        <taxon>Euteleostomi</taxon>
        <taxon>Archelosauria</taxon>
        <taxon>Archosauria</taxon>
        <taxon>Dinosauria</taxon>
        <taxon>Saurischia</taxon>
        <taxon>Theropoda</taxon>
        <taxon>Coelurosauria</taxon>
        <taxon>Aves</taxon>
        <taxon>Neognathae</taxon>
        <taxon>Neoaves</taxon>
        <taxon>Charadriiformes</taxon>
        <taxon>Glareolidae</taxon>
        <taxon>Glareola</taxon>
    </lineage>
</organism>
<dbReference type="InterPro" id="IPR043504">
    <property type="entry name" value="Peptidase_S1_PA_chymotrypsin"/>
</dbReference>
<reference evidence="3 4" key="1">
    <citation type="submission" date="2019-09" db="EMBL/GenBank/DDBJ databases">
        <title>Bird 10,000 Genomes (B10K) Project - Family phase.</title>
        <authorList>
            <person name="Zhang G."/>
        </authorList>
    </citation>
    <scope>NUCLEOTIDE SEQUENCE [LARGE SCALE GENOMIC DNA]</scope>
    <source>
        <strain evidence="3">B10K-CU-031-08</strain>
        <tissue evidence="3">Muscle</tissue>
    </source>
</reference>
<evidence type="ECO:0000313" key="3">
    <source>
        <dbReference type="EMBL" id="NXY80739.1"/>
    </source>
</evidence>
<dbReference type="Pfam" id="PF00089">
    <property type="entry name" value="Trypsin"/>
    <property type="match status" value="1"/>
</dbReference>
<protein>
    <submittedName>
        <fullName evidence="3">PRSS8 protein</fullName>
    </submittedName>
</protein>
<dbReference type="GO" id="GO:0004252">
    <property type="term" value="F:serine-type endopeptidase activity"/>
    <property type="evidence" value="ECO:0007669"/>
    <property type="project" value="InterPro"/>
</dbReference>
<name>A0A7L4MSI4_GLAPT</name>
<dbReference type="Gene3D" id="2.40.10.10">
    <property type="entry name" value="Trypsin-like serine proteases"/>
    <property type="match status" value="1"/>
</dbReference>
<dbReference type="Proteomes" id="UP000583049">
    <property type="component" value="Unassembled WGS sequence"/>
</dbReference>
<dbReference type="PANTHER" id="PTHR24253:SF164">
    <property type="entry name" value="FI06405P"/>
    <property type="match status" value="1"/>
</dbReference>
<dbReference type="SUPFAM" id="SSF50494">
    <property type="entry name" value="Trypsin-like serine proteases"/>
    <property type="match status" value="1"/>
</dbReference>